<comment type="similarity">
    <text evidence="3">Belongs to the succinylarginine dihydrolase family.</text>
</comment>
<dbReference type="NCBIfam" id="NF009789">
    <property type="entry name" value="PRK13281.1"/>
    <property type="match status" value="1"/>
</dbReference>
<keyword evidence="1 3" id="KW-0056">Arginine metabolism</keyword>
<organism evidence="5 6">
    <name type="scientific">Eilatimonas milleporae</name>
    <dbReference type="NCBI Taxonomy" id="911205"/>
    <lineage>
        <taxon>Bacteria</taxon>
        <taxon>Pseudomonadati</taxon>
        <taxon>Pseudomonadota</taxon>
        <taxon>Alphaproteobacteria</taxon>
        <taxon>Kordiimonadales</taxon>
        <taxon>Kordiimonadaceae</taxon>
        <taxon>Eilatimonas</taxon>
    </lineage>
</organism>
<reference evidence="5 6" key="1">
    <citation type="submission" date="2018-10" db="EMBL/GenBank/DDBJ databases">
        <title>Genomic Encyclopedia of Archaeal and Bacterial Type Strains, Phase II (KMG-II): from individual species to whole genera.</title>
        <authorList>
            <person name="Goeker M."/>
        </authorList>
    </citation>
    <scope>NUCLEOTIDE SEQUENCE [LARGE SCALE GENOMIC DNA]</scope>
    <source>
        <strain evidence="5 6">DSM 25217</strain>
    </source>
</reference>
<proteinExistence type="inferred from homology"/>
<dbReference type="UniPathway" id="UPA00185">
    <property type="reaction ID" value="UER00280"/>
</dbReference>
<feature type="binding site" evidence="3">
    <location>
        <position position="249"/>
    </location>
    <ligand>
        <name>substrate</name>
    </ligand>
</feature>
<feature type="binding site" evidence="3">
    <location>
        <position position="211"/>
    </location>
    <ligand>
        <name>substrate</name>
    </ligand>
</feature>
<comment type="function">
    <text evidence="3">Catalyzes the hydrolysis of N(2)-succinylarginine into N(2)-succinylornithine, ammonia and CO(2).</text>
</comment>
<dbReference type="InterPro" id="IPR037031">
    <property type="entry name" value="AstB_sf"/>
</dbReference>
<dbReference type="PANTHER" id="PTHR30420:SF2">
    <property type="entry name" value="N-SUCCINYLARGININE DIHYDROLASE"/>
    <property type="match status" value="1"/>
</dbReference>
<feature type="active site" evidence="3">
    <location>
        <position position="247"/>
    </location>
</feature>
<name>A0A3M0CRX0_9PROT</name>
<dbReference type="RefSeq" id="WP_121937515.1">
    <property type="nucleotide sequence ID" value="NZ_REFR01000009.1"/>
</dbReference>
<dbReference type="InterPro" id="IPR007079">
    <property type="entry name" value="SuccinylArg_d-Hdrlase_AstB"/>
</dbReference>
<dbReference type="PANTHER" id="PTHR30420">
    <property type="entry name" value="N-SUCCINYLARGININE DIHYDROLASE"/>
    <property type="match status" value="1"/>
</dbReference>
<dbReference type="InParanoid" id="A0A3M0CRX0"/>
<dbReference type="AlphaFoldDB" id="A0A3M0CRX0"/>
<dbReference type="FunCoup" id="A0A3M0CRX0">
    <property type="interactions" value="12"/>
</dbReference>
<comment type="caution">
    <text evidence="5">The sequence shown here is derived from an EMBL/GenBank/DDBJ whole genome shotgun (WGS) entry which is preliminary data.</text>
</comment>
<keyword evidence="2 3" id="KW-0378">Hydrolase</keyword>
<evidence type="ECO:0000256" key="4">
    <source>
        <dbReference type="NCBIfam" id="TIGR03241"/>
    </source>
</evidence>
<feature type="active site" evidence="3">
    <location>
        <position position="173"/>
    </location>
</feature>
<evidence type="ECO:0000256" key="3">
    <source>
        <dbReference type="HAMAP-Rule" id="MF_01172"/>
    </source>
</evidence>
<keyword evidence="6" id="KW-1185">Reference proteome</keyword>
<dbReference type="GO" id="GO:0019544">
    <property type="term" value="P:L-arginine catabolic process to L-glutamate"/>
    <property type="evidence" value="ECO:0007669"/>
    <property type="project" value="UniProtKB-UniRule"/>
</dbReference>
<feature type="active site" description="Nucleophile" evidence="3">
    <location>
        <position position="366"/>
    </location>
</feature>
<protein>
    <recommendedName>
        <fullName evidence="3 4">N-succinylarginine dihydrolase</fullName>
        <ecNumber evidence="3 4">3.5.3.23</ecNumber>
    </recommendedName>
</protein>
<feature type="binding site" evidence="3">
    <location>
        <begin position="19"/>
        <end position="28"/>
    </location>
    <ligand>
        <name>substrate</name>
    </ligand>
</feature>
<comment type="catalytic activity">
    <reaction evidence="3">
        <text>N(2)-succinyl-L-arginine + 2 H2O + 2 H(+) = N(2)-succinyl-L-ornithine + 2 NH4(+) + CO2</text>
        <dbReference type="Rhea" id="RHEA:19533"/>
        <dbReference type="ChEBI" id="CHEBI:15377"/>
        <dbReference type="ChEBI" id="CHEBI:15378"/>
        <dbReference type="ChEBI" id="CHEBI:16526"/>
        <dbReference type="ChEBI" id="CHEBI:28938"/>
        <dbReference type="ChEBI" id="CHEBI:58241"/>
        <dbReference type="ChEBI" id="CHEBI:58514"/>
        <dbReference type="EC" id="3.5.3.23"/>
    </reaction>
</comment>
<dbReference type="EC" id="3.5.3.23" evidence="3 4"/>
<evidence type="ECO:0000313" key="5">
    <source>
        <dbReference type="EMBL" id="RMB12334.1"/>
    </source>
</evidence>
<dbReference type="NCBIfam" id="TIGR03241">
    <property type="entry name" value="arg_catab_astB"/>
    <property type="match status" value="1"/>
</dbReference>
<accession>A0A3M0CRX0</accession>
<dbReference type="Proteomes" id="UP000271227">
    <property type="component" value="Unassembled WGS sequence"/>
</dbReference>
<dbReference type="HAMAP" id="MF_01172">
    <property type="entry name" value="AstB"/>
    <property type="match status" value="1"/>
</dbReference>
<dbReference type="GO" id="GO:0009015">
    <property type="term" value="F:N-succinylarginine dihydrolase activity"/>
    <property type="evidence" value="ECO:0007669"/>
    <property type="project" value="UniProtKB-UniRule"/>
</dbReference>
<feature type="binding site" evidence="3">
    <location>
        <position position="109"/>
    </location>
    <ligand>
        <name>substrate</name>
    </ligand>
</feature>
<comment type="subunit">
    <text evidence="3">Homodimer.</text>
</comment>
<feature type="binding site" evidence="3">
    <location>
        <position position="360"/>
    </location>
    <ligand>
        <name>substrate</name>
    </ligand>
</feature>
<sequence length="442" mass="47503">MRYHEVNFDGLVGPTHNYAGLSYGNVASASNKGRVANPREGVLQGLAKMRHLMSLGLVQGVLPPHERPHLPTLRALGFQGRDAEILSAAARHPALLVNVTSAATMWTANAATVSPAPDTADGRIHFTPANLAAMFHRAIEPDTTAAVLRRIFPEGDRFAHHDPLIGGHHMGDEGAANHCRFSDGYGAPGVALFVYGRNAFETDRDLSYPGRQTREASEAIARQHGLDPSRTVFARQSAKAINAGAFHNDVVAVSNGPVFFHHEEAFADPDGLGRDLNAAYGDGLQCVTVPADRVGLQDAVTSYLFNSQLVSVPGRERMTLILPGEVNETPAVKDYLDDLIASGGPIGHCEILDVRQSMRNGGGPACLRLRVVLSEDDLKALGAQAILDADCIEQLEAWAHRHYRDRLLPEDLGDPALMEEGMAALDDLTGILGLGSLYAFQK</sequence>
<evidence type="ECO:0000313" key="6">
    <source>
        <dbReference type="Proteomes" id="UP000271227"/>
    </source>
</evidence>
<dbReference type="GO" id="GO:0019545">
    <property type="term" value="P:L-arginine catabolic process to succinate"/>
    <property type="evidence" value="ECO:0007669"/>
    <property type="project" value="UniProtKB-UniRule"/>
</dbReference>
<gene>
    <name evidence="3" type="primary">astB</name>
    <name evidence="5" type="ORF">BXY39_0830</name>
</gene>
<feature type="binding site" evidence="3">
    <location>
        <begin position="136"/>
        <end position="137"/>
    </location>
    <ligand>
        <name>substrate</name>
    </ligand>
</feature>
<dbReference type="Pfam" id="PF04996">
    <property type="entry name" value="AstB"/>
    <property type="match status" value="1"/>
</dbReference>
<dbReference type="OrthoDB" id="248552at2"/>
<evidence type="ECO:0000256" key="2">
    <source>
        <dbReference type="ARBA" id="ARBA00022801"/>
    </source>
</evidence>
<dbReference type="Gene3D" id="3.75.10.20">
    <property type="entry name" value="Succinylarginine dihydrolase"/>
    <property type="match status" value="1"/>
</dbReference>
<evidence type="ECO:0000256" key="1">
    <source>
        <dbReference type="ARBA" id="ARBA00022503"/>
    </source>
</evidence>
<dbReference type="SUPFAM" id="SSF55909">
    <property type="entry name" value="Pentein"/>
    <property type="match status" value="1"/>
</dbReference>
<comment type="pathway">
    <text evidence="3">Amino-acid degradation; L-arginine degradation via AST pathway; L-glutamate and succinate from L-arginine: step 2/5.</text>
</comment>
<dbReference type="EMBL" id="REFR01000009">
    <property type="protein sequence ID" value="RMB12334.1"/>
    <property type="molecule type" value="Genomic_DNA"/>
</dbReference>